<dbReference type="Proteomes" id="UP001139089">
    <property type="component" value="Unassembled WGS sequence"/>
</dbReference>
<comment type="caution">
    <text evidence="1">The sequence shown here is derived from an EMBL/GenBank/DDBJ whole genome shotgun (WGS) entry which is preliminary data.</text>
</comment>
<dbReference type="AlphaFoldDB" id="A0A9X1NR80"/>
<protein>
    <submittedName>
        <fullName evidence="1">Uncharacterized protein</fullName>
    </submittedName>
</protein>
<accession>A0A9X1NR80</accession>
<gene>
    <name evidence="1" type="ORF">LRX75_05725</name>
</gene>
<keyword evidence="2" id="KW-1185">Reference proteome</keyword>
<sequence>MEKNTINANATANRQVIEINGEAVGVVVPDAGTLKFVAVKYHVWELDAQRFATADAARHAVVAHLAGTRGQPGRLADMAA</sequence>
<evidence type="ECO:0000313" key="2">
    <source>
        <dbReference type="Proteomes" id="UP001139089"/>
    </source>
</evidence>
<evidence type="ECO:0000313" key="1">
    <source>
        <dbReference type="EMBL" id="MCD7108539.1"/>
    </source>
</evidence>
<dbReference type="EMBL" id="JAJOZR010000003">
    <property type="protein sequence ID" value="MCD7108539.1"/>
    <property type="molecule type" value="Genomic_DNA"/>
</dbReference>
<reference evidence="1" key="1">
    <citation type="submission" date="2021-12" db="EMBL/GenBank/DDBJ databases">
        <authorList>
            <person name="Li Y."/>
        </authorList>
    </citation>
    <scope>NUCLEOTIDE SEQUENCE</scope>
    <source>
        <strain evidence="1">DKSPLA3</strain>
    </source>
</reference>
<organism evidence="1 2">
    <name type="scientific">Rhizobium quercicola</name>
    <dbReference type="NCBI Taxonomy" id="2901226"/>
    <lineage>
        <taxon>Bacteria</taxon>
        <taxon>Pseudomonadati</taxon>
        <taxon>Pseudomonadota</taxon>
        <taxon>Alphaproteobacteria</taxon>
        <taxon>Hyphomicrobiales</taxon>
        <taxon>Rhizobiaceae</taxon>
        <taxon>Rhizobium/Agrobacterium group</taxon>
        <taxon>Rhizobium</taxon>
    </lineage>
</organism>
<proteinExistence type="predicted"/>
<name>A0A9X1NR80_9HYPH</name>
<dbReference type="RefSeq" id="WP_231812651.1">
    <property type="nucleotide sequence ID" value="NZ_JAJOZR010000003.1"/>
</dbReference>